<feature type="compositionally biased region" description="Basic and acidic residues" evidence="1">
    <location>
        <begin position="63"/>
        <end position="85"/>
    </location>
</feature>
<dbReference type="Proteomes" id="UP000291343">
    <property type="component" value="Unassembled WGS sequence"/>
</dbReference>
<comment type="caution">
    <text evidence="2">The sequence shown here is derived from an EMBL/GenBank/DDBJ whole genome shotgun (WGS) entry which is preliminary data.</text>
</comment>
<protein>
    <submittedName>
        <fullName evidence="2">Uncharacterized protein</fullName>
    </submittedName>
</protein>
<gene>
    <name evidence="2" type="ORF">LSTR_LSTR005073</name>
</gene>
<organism evidence="2 3">
    <name type="scientific">Laodelphax striatellus</name>
    <name type="common">Small brown planthopper</name>
    <name type="synonym">Delphax striatella</name>
    <dbReference type="NCBI Taxonomy" id="195883"/>
    <lineage>
        <taxon>Eukaryota</taxon>
        <taxon>Metazoa</taxon>
        <taxon>Ecdysozoa</taxon>
        <taxon>Arthropoda</taxon>
        <taxon>Hexapoda</taxon>
        <taxon>Insecta</taxon>
        <taxon>Pterygota</taxon>
        <taxon>Neoptera</taxon>
        <taxon>Paraneoptera</taxon>
        <taxon>Hemiptera</taxon>
        <taxon>Auchenorrhyncha</taxon>
        <taxon>Fulgoroidea</taxon>
        <taxon>Delphacidae</taxon>
        <taxon>Criomorphinae</taxon>
        <taxon>Laodelphax</taxon>
    </lineage>
</organism>
<proteinExistence type="predicted"/>
<sequence length="420" mass="46773">MKNIDVLDGKIEEVRNGNDPCSTVKYDKPNEVLDSKLIKNGQVLEDRDPVMNECDNELLSAEMSRHEDGASAAKKNKDGGHDPANSDKLTATANASPVNRLDDPSSCCSNNGLLSEDVSNHVSNEIKETEMKDSAKESNLSDEPEKSQHTSSSPPKLHKPDTKEIEEKNIQDVEHGTETSNAPSKIIDVAPIKTNAEGPTNKVEGNSESGVQKIKESGKINFVNSASKLDGELMLKPDAEVETASELQITLQRYLDVIDTYKNEKGPEYVLNTPMKFTRSVGLQVAGPLNHKTSRQGIRSIQPQKTKQQEQQEQLMHQKYKQQQQLHEQQQKKQQQMHEQQKQQQQQTQQQLKEQQQKALMVSETIQTANGQRAYLVPTSAVPGNTRQLLIATTTGLTQASLEKIFNLVLNIISLHLGWN</sequence>
<feature type="compositionally biased region" description="Basic and acidic residues" evidence="1">
    <location>
        <begin position="158"/>
        <end position="177"/>
    </location>
</feature>
<dbReference type="EMBL" id="QKKF02025899">
    <property type="protein sequence ID" value="RZF36760.1"/>
    <property type="molecule type" value="Genomic_DNA"/>
</dbReference>
<feature type="region of interest" description="Disordered" evidence="1">
    <location>
        <begin position="286"/>
        <end position="348"/>
    </location>
</feature>
<evidence type="ECO:0000313" key="3">
    <source>
        <dbReference type="Proteomes" id="UP000291343"/>
    </source>
</evidence>
<dbReference type="STRING" id="195883.A0A482WUQ6"/>
<dbReference type="InParanoid" id="A0A482WUQ6"/>
<feature type="compositionally biased region" description="Polar residues" evidence="1">
    <location>
        <begin position="87"/>
        <end position="97"/>
    </location>
</feature>
<feature type="region of interest" description="Disordered" evidence="1">
    <location>
        <begin position="57"/>
        <end position="210"/>
    </location>
</feature>
<accession>A0A482WUQ6</accession>
<evidence type="ECO:0000256" key="1">
    <source>
        <dbReference type="SAM" id="MobiDB-lite"/>
    </source>
</evidence>
<name>A0A482WUQ6_LAOST</name>
<evidence type="ECO:0000313" key="2">
    <source>
        <dbReference type="EMBL" id="RZF36760.1"/>
    </source>
</evidence>
<reference evidence="2 3" key="1">
    <citation type="journal article" date="2017" name="Gigascience">
        <title>Genome sequence of the small brown planthopper, Laodelphax striatellus.</title>
        <authorList>
            <person name="Zhu J."/>
            <person name="Jiang F."/>
            <person name="Wang X."/>
            <person name="Yang P."/>
            <person name="Bao Y."/>
            <person name="Zhao W."/>
            <person name="Wang W."/>
            <person name="Lu H."/>
            <person name="Wang Q."/>
            <person name="Cui N."/>
            <person name="Li J."/>
            <person name="Chen X."/>
            <person name="Luo L."/>
            <person name="Yu J."/>
            <person name="Kang L."/>
            <person name="Cui F."/>
        </authorList>
    </citation>
    <scope>NUCLEOTIDE SEQUENCE [LARGE SCALE GENOMIC DNA]</scope>
    <source>
        <strain evidence="2">Lst14</strain>
    </source>
</reference>
<feature type="compositionally biased region" description="Basic and acidic residues" evidence="1">
    <location>
        <begin position="124"/>
        <end position="136"/>
    </location>
</feature>
<keyword evidence="3" id="KW-1185">Reference proteome</keyword>
<dbReference type="AlphaFoldDB" id="A0A482WUQ6"/>
<feature type="compositionally biased region" description="Low complexity" evidence="1">
    <location>
        <begin position="302"/>
        <end position="348"/>
    </location>
</feature>